<sequence length="55" mass="6472">MLTFKYYSLTEMERFEKERVVLSSAANLTEEKVMAMDDRELISLYEECLNETATV</sequence>
<name>A0A0C2R4V3_9BACL</name>
<gene>
    <name evidence="1" type="ORF">KP78_28490</name>
</gene>
<accession>A0A0C2R4V3</accession>
<comment type="caution">
    <text evidence="1">The sequence shown here is derived from an EMBL/GenBank/DDBJ whole genome shotgun (WGS) entry which is preliminary data.</text>
</comment>
<dbReference type="Proteomes" id="UP000031938">
    <property type="component" value="Unassembled WGS sequence"/>
</dbReference>
<dbReference type="RefSeq" id="WP_162835599.1">
    <property type="nucleotide sequence ID" value="NZ_JXRP01000018.1"/>
</dbReference>
<reference evidence="1 2" key="1">
    <citation type="submission" date="2015-01" db="EMBL/GenBank/DDBJ databases">
        <title>Genome sequencing of Jeotgalibacillus soli.</title>
        <authorList>
            <person name="Goh K.M."/>
            <person name="Chan K.-G."/>
            <person name="Yaakop A.S."/>
            <person name="Ee R."/>
            <person name="Gan H.M."/>
            <person name="Chan C.S."/>
        </authorList>
    </citation>
    <scope>NUCLEOTIDE SEQUENCE [LARGE SCALE GENOMIC DNA]</scope>
    <source>
        <strain evidence="1 2">P9</strain>
    </source>
</reference>
<dbReference type="STRING" id="889306.KP78_28490"/>
<evidence type="ECO:0000313" key="2">
    <source>
        <dbReference type="Proteomes" id="UP000031938"/>
    </source>
</evidence>
<dbReference type="EMBL" id="JXRP01000018">
    <property type="protein sequence ID" value="KIL45305.1"/>
    <property type="molecule type" value="Genomic_DNA"/>
</dbReference>
<proteinExistence type="predicted"/>
<dbReference type="AlphaFoldDB" id="A0A0C2R4V3"/>
<evidence type="ECO:0000313" key="1">
    <source>
        <dbReference type="EMBL" id="KIL45305.1"/>
    </source>
</evidence>
<protein>
    <submittedName>
        <fullName evidence="1">Uncharacterized protein</fullName>
    </submittedName>
</protein>
<dbReference type="PATRIC" id="fig|889306.3.peg.2862"/>
<organism evidence="1 2">
    <name type="scientific">Jeotgalibacillus soli</name>
    <dbReference type="NCBI Taxonomy" id="889306"/>
    <lineage>
        <taxon>Bacteria</taxon>
        <taxon>Bacillati</taxon>
        <taxon>Bacillota</taxon>
        <taxon>Bacilli</taxon>
        <taxon>Bacillales</taxon>
        <taxon>Caryophanaceae</taxon>
        <taxon>Jeotgalibacillus</taxon>
    </lineage>
</organism>
<keyword evidence="2" id="KW-1185">Reference proteome</keyword>